<dbReference type="Proteomes" id="UP000315444">
    <property type="component" value="Unassembled WGS sequence"/>
</dbReference>
<reference evidence="3 6" key="3">
    <citation type="submission" date="2019-07" db="EMBL/GenBank/DDBJ databases">
        <title>Genome sequencing of Bacteroides fragilis.</title>
        <authorList>
            <person name="Galasyn E.V."/>
            <person name="Ruoff K.L."/>
            <person name="Price C.E."/>
            <person name="Valls R.A."/>
            <person name="O'Toole G.A."/>
        </authorList>
    </citation>
    <scope>NUCLEOTIDE SEQUENCE [LARGE SCALE GENOMIC DNA]</scope>
    <source>
        <strain evidence="3 6">AD135F_1B</strain>
    </source>
</reference>
<evidence type="ECO:0000313" key="2">
    <source>
        <dbReference type="EMBL" id="KAA5207196.1"/>
    </source>
</evidence>
<dbReference type="EMBL" id="VWAQ01000010">
    <property type="protein sequence ID" value="KAA5207196.1"/>
    <property type="molecule type" value="Genomic_DNA"/>
</dbReference>
<dbReference type="Proteomes" id="UP000460666">
    <property type="component" value="Unassembled WGS sequence"/>
</dbReference>
<evidence type="ECO:0000313" key="5">
    <source>
        <dbReference type="EMBL" id="TWV69696.1"/>
    </source>
</evidence>
<dbReference type="AlphaFoldDB" id="A0A5C6JB20"/>
<dbReference type="EMBL" id="VOHV01000010">
    <property type="protein sequence ID" value="TWV38728.1"/>
    <property type="molecule type" value="Genomic_DNA"/>
</dbReference>
<evidence type="ECO:0000313" key="1">
    <source>
        <dbReference type="EMBL" id="KAA4994896.1"/>
    </source>
</evidence>
<name>A0A5C6JB20_BACFG</name>
<dbReference type="EMBL" id="VWCJ01000011">
    <property type="protein sequence ID" value="KAA4994896.1"/>
    <property type="molecule type" value="Genomic_DNA"/>
</dbReference>
<evidence type="ECO:0000313" key="9">
    <source>
        <dbReference type="Proteomes" id="UP000429838"/>
    </source>
</evidence>
<accession>A0A5C6JB20</accession>
<reference evidence="9 10" key="1">
    <citation type="journal article" date="2019" name="Nat. Med.">
        <title>A library of human gut bacterial isolates paired with longitudinal multiomics data enables mechanistic microbiome research.</title>
        <authorList>
            <person name="Poyet M."/>
            <person name="Groussin M."/>
            <person name="Gibbons S.M."/>
            <person name="Avila-Pacheco J."/>
            <person name="Jiang X."/>
            <person name="Kearney S.M."/>
            <person name="Perrotta A.R."/>
            <person name="Berdy B."/>
            <person name="Zhao S."/>
            <person name="Lieberman T.D."/>
            <person name="Swanson P.K."/>
            <person name="Smith M."/>
            <person name="Roesemann S."/>
            <person name="Alexander J.E."/>
            <person name="Rich S.A."/>
            <person name="Livny J."/>
            <person name="Vlamakis H."/>
            <person name="Clish C."/>
            <person name="Bullock K."/>
            <person name="Deik A."/>
            <person name="Scott J."/>
            <person name="Pierce K.A."/>
            <person name="Xavier R.J."/>
            <person name="Alm E.J."/>
        </authorList>
    </citation>
    <scope>NUCLEOTIDE SEQUENCE [LARGE SCALE GENOMIC DNA]</scope>
    <source>
        <strain evidence="2 9">BIOML-A1</strain>
        <strain evidence="1 10">BIOML-A46</strain>
    </source>
</reference>
<evidence type="ECO:0000313" key="10">
    <source>
        <dbReference type="Proteomes" id="UP000460666"/>
    </source>
</evidence>
<evidence type="ECO:0000313" key="6">
    <source>
        <dbReference type="Proteomes" id="UP000315444"/>
    </source>
</evidence>
<dbReference type="EMBL" id="VOHY01000017">
    <property type="protein sequence ID" value="TWV69696.1"/>
    <property type="molecule type" value="Genomic_DNA"/>
</dbReference>
<evidence type="ECO:0000313" key="8">
    <source>
        <dbReference type="Proteomes" id="UP000319026"/>
    </source>
</evidence>
<dbReference type="EMBL" id="VOHT01000010">
    <property type="protein sequence ID" value="TWV45755.1"/>
    <property type="molecule type" value="Genomic_DNA"/>
</dbReference>
<evidence type="ECO:0000313" key="4">
    <source>
        <dbReference type="EMBL" id="TWV45755.1"/>
    </source>
</evidence>
<dbReference type="Proteomes" id="UP000429838">
    <property type="component" value="Unassembled WGS sequence"/>
</dbReference>
<reference evidence="4 8" key="2">
    <citation type="submission" date="2019-07" db="EMBL/GenBank/DDBJ databases">
        <title>Genome Sequencing of Bacteroides fragilis.</title>
        <authorList>
            <person name="Pinto K.M."/>
            <person name="Ruoff K.L."/>
            <person name="Price C.E."/>
            <person name="Valls R.A."/>
            <person name="O'Toole G.A."/>
        </authorList>
    </citation>
    <scope>NUCLEOTIDE SEQUENCE [LARGE SCALE GENOMIC DNA]</scope>
    <source>
        <strain evidence="4 8">AD135F_3B</strain>
    </source>
</reference>
<dbReference type="Proteomes" id="UP000319026">
    <property type="component" value="Unassembled WGS sequence"/>
</dbReference>
<comment type="caution">
    <text evidence="1">The sequence shown here is derived from an EMBL/GenBank/DDBJ whole genome shotgun (WGS) entry which is preliminary data.</text>
</comment>
<evidence type="ECO:0000313" key="7">
    <source>
        <dbReference type="Proteomes" id="UP000318041"/>
    </source>
</evidence>
<gene>
    <name evidence="2" type="ORF">F2Z25_13320</name>
    <name evidence="1" type="ORF">F2Z89_15900</name>
    <name evidence="4" type="ORF">FSA03_19755</name>
    <name evidence="3" type="ORF">FSA06_20385</name>
    <name evidence="5" type="ORF">FSA08_18175</name>
</gene>
<sequence length="52" mass="5975">MKKSQCSETVGYPINLTAVITKTPATTIRNTTPRSYKRYYCLQKLNCFRTIA</sequence>
<organism evidence="1 10">
    <name type="scientific">Bacteroides fragilis</name>
    <dbReference type="NCBI Taxonomy" id="817"/>
    <lineage>
        <taxon>Bacteria</taxon>
        <taxon>Pseudomonadati</taxon>
        <taxon>Bacteroidota</taxon>
        <taxon>Bacteroidia</taxon>
        <taxon>Bacteroidales</taxon>
        <taxon>Bacteroidaceae</taxon>
        <taxon>Bacteroides</taxon>
    </lineage>
</organism>
<evidence type="ECO:0000313" key="3">
    <source>
        <dbReference type="EMBL" id="TWV38728.1"/>
    </source>
</evidence>
<protein>
    <submittedName>
        <fullName evidence="1">Uncharacterized protein</fullName>
    </submittedName>
</protein>
<reference evidence="5 7" key="4">
    <citation type="submission" date="2019-08" db="EMBL/GenBank/DDBJ databases">
        <title>Genome sequencing of Bacteroides fragilis Sample_iSURF_9.</title>
        <authorList>
            <person name="Chandler J.E."/>
            <person name="Ruoff K.L."/>
            <person name="Price C.E."/>
            <person name="Valls R.A."/>
            <person name="O'Toole G.A."/>
        </authorList>
    </citation>
    <scope>NUCLEOTIDE SEQUENCE [LARGE SCALE GENOMIC DNA]</scope>
    <source>
        <strain evidence="5 7">CFPLTA004_1B</strain>
    </source>
</reference>
<proteinExistence type="predicted"/>
<dbReference type="Proteomes" id="UP000318041">
    <property type="component" value="Unassembled WGS sequence"/>
</dbReference>